<evidence type="ECO:0000259" key="1">
    <source>
        <dbReference type="PROSITE" id="PS50846"/>
    </source>
</evidence>
<evidence type="ECO:0000313" key="3">
    <source>
        <dbReference type="Proteomes" id="UP001085076"/>
    </source>
</evidence>
<protein>
    <recommendedName>
        <fullName evidence="1">HMA domain-containing protein</fullName>
    </recommendedName>
</protein>
<gene>
    <name evidence="2" type="ORF">J5N97_013641</name>
</gene>
<dbReference type="InterPro" id="IPR036163">
    <property type="entry name" value="HMA_dom_sf"/>
</dbReference>
<dbReference type="AlphaFoldDB" id="A0A9D5HJA0"/>
<dbReference type="Proteomes" id="UP001085076">
    <property type="component" value="Miscellaneous, Linkage group lg03"/>
</dbReference>
<dbReference type="CDD" id="cd00371">
    <property type="entry name" value="HMA"/>
    <property type="match status" value="1"/>
</dbReference>
<reference evidence="2" key="1">
    <citation type="submission" date="2021-03" db="EMBL/GenBank/DDBJ databases">
        <authorList>
            <person name="Li Z."/>
            <person name="Yang C."/>
        </authorList>
    </citation>
    <scope>NUCLEOTIDE SEQUENCE</scope>
    <source>
        <strain evidence="2">Dzin_1.0</strain>
        <tissue evidence="2">Leaf</tissue>
    </source>
</reference>
<evidence type="ECO:0000313" key="2">
    <source>
        <dbReference type="EMBL" id="KAJ0978167.1"/>
    </source>
</evidence>
<sequence length="88" mass="9889">MKEESIVVSPLQGQAVVLYKPEVTDAKQIKEVIEDMGYHINEFPEQDISAVEDEMQLRIEGLQFAEDGILIQSSLKALEVLSRSCIKP</sequence>
<accession>A0A9D5HJA0</accession>
<dbReference type="Gene3D" id="3.30.70.100">
    <property type="match status" value="1"/>
</dbReference>
<dbReference type="InterPro" id="IPR006121">
    <property type="entry name" value="HMA_dom"/>
</dbReference>
<dbReference type="GO" id="GO:0046872">
    <property type="term" value="F:metal ion binding"/>
    <property type="evidence" value="ECO:0007669"/>
    <property type="project" value="InterPro"/>
</dbReference>
<keyword evidence="3" id="KW-1185">Reference proteome</keyword>
<name>A0A9D5HJA0_9LILI</name>
<comment type="caution">
    <text evidence="2">The sequence shown here is derived from an EMBL/GenBank/DDBJ whole genome shotgun (WGS) entry which is preliminary data.</text>
</comment>
<feature type="domain" description="HMA" evidence="1">
    <location>
        <begin position="1"/>
        <end position="41"/>
    </location>
</feature>
<dbReference type="PROSITE" id="PS50846">
    <property type="entry name" value="HMA_2"/>
    <property type="match status" value="1"/>
</dbReference>
<reference evidence="2" key="2">
    <citation type="journal article" date="2022" name="Hortic Res">
        <title>The genome of Dioscorea zingiberensis sheds light on the biosynthesis, origin and evolution of the medicinally important diosgenin saponins.</title>
        <authorList>
            <person name="Li Y."/>
            <person name="Tan C."/>
            <person name="Li Z."/>
            <person name="Guo J."/>
            <person name="Li S."/>
            <person name="Chen X."/>
            <person name="Wang C."/>
            <person name="Dai X."/>
            <person name="Yang H."/>
            <person name="Song W."/>
            <person name="Hou L."/>
            <person name="Xu J."/>
            <person name="Tong Z."/>
            <person name="Xu A."/>
            <person name="Yuan X."/>
            <person name="Wang W."/>
            <person name="Yang Q."/>
            <person name="Chen L."/>
            <person name="Sun Z."/>
            <person name="Wang K."/>
            <person name="Pan B."/>
            <person name="Chen J."/>
            <person name="Bao Y."/>
            <person name="Liu F."/>
            <person name="Qi X."/>
            <person name="Gang D.R."/>
            <person name="Wen J."/>
            <person name="Li J."/>
        </authorList>
    </citation>
    <scope>NUCLEOTIDE SEQUENCE</scope>
    <source>
        <strain evidence="2">Dzin_1.0</strain>
    </source>
</reference>
<proteinExistence type="predicted"/>
<organism evidence="2 3">
    <name type="scientific">Dioscorea zingiberensis</name>
    <dbReference type="NCBI Taxonomy" id="325984"/>
    <lineage>
        <taxon>Eukaryota</taxon>
        <taxon>Viridiplantae</taxon>
        <taxon>Streptophyta</taxon>
        <taxon>Embryophyta</taxon>
        <taxon>Tracheophyta</taxon>
        <taxon>Spermatophyta</taxon>
        <taxon>Magnoliopsida</taxon>
        <taxon>Liliopsida</taxon>
        <taxon>Dioscoreales</taxon>
        <taxon>Dioscoreaceae</taxon>
        <taxon>Dioscorea</taxon>
    </lineage>
</organism>
<dbReference type="EMBL" id="JAGGNH010000003">
    <property type="protein sequence ID" value="KAJ0978167.1"/>
    <property type="molecule type" value="Genomic_DNA"/>
</dbReference>
<dbReference type="SUPFAM" id="SSF55008">
    <property type="entry name" value="HMA, heavy metal-associated domain"/>
    <property type="match status" value="1"/>
</dbReference>